<dbReference type="Pfam" id="PF00528">
    <property type="entry name" value="BPD_transp_1"/>
    <property type="match status" value="1"/>
</dbReference>
<evidence type="ECO:0000259" key="8">
    <source>
        <dbReference type="PROSITE" id="PS50928"/>
    </source>
</evidence>
<feature type="domain" description="ABC transmembrane type-1" evidence="8">
    <location>
        <begin position="112"/>
        <end position="321"/>
    </location>
</feature>
<evidence type="ECO:0000256" key="6">
    <source>
        <dbReference type="ARBA" id="ARBA00023136"/>
    </source>
</evidence>
<dbReference type="CDD" id="cd06261">
    <property type="entry name" value="TM_PBP2"/>
    <property type="match status" value="1"/>
</dbReference>
<dbReference type="PROSITE" id="PS50928">
    <property type="entry name" value="ABC_TM1"/>
    <property type="match status" value="1"/>
</dbReference>
<dbReference type="Pfam" id="PF19300">
    <property type="entry name" value="BPD_transp_1_N"/>
    <property type="match status" value="1"/>
</dbReference>
<feature type="transmembrane region" description="Helical" evidence="7">
    <location>
        <begin position="252"/>
        <end position="278"/>
    </location>
</feature>
<keyword evidence="5 7" id="KW-1133">Transmembrane helix</keyword>
<feature type="transmembrane region" description="Helical" evidence="7">
    <location>
        <begin position="151"/>
        <end position="174"/>
    </location>
</feature>
<evidence type="ECO:0000256" key="7">
    <source>
        <dbReference type="RuleBase" id="RU363032"/>
    </source>
</evidence>
<accession>A0A0F0GMI4</accession>
<comment type="similarity">
    <text evidence="7">Belongs to the binding-protein-dependent transport system permease family.</text>
</comment>
<feature type="transmembrane region" description="Helical" evidence="7">
    <location>
        <begin position="194"/>
        <end position="214"/>
    </location>
</feature>
<evidence type="ECO:0000256" key="1">
    <source>
        <dbReference type="ARBA" id="ARBA00004651"/>
    </source>
</evidence>
<dbReference type="InterPro" id="IPR000515">
    <property type="entry name" value="MetI-like"/>
</dbReference>
<evidence type="ECO:0000313" key="9">
    <source>
        <dbReference type="EMBL" id="KJK44530.1"/>
    </source>
</evidence>
<dbReference type="RefSeq" id="WP_045314839.1">
    <property type="nucleotide sequence ID" value="NZ_JYJG01000244.1"/>
</dbReference>
<feature type="transmembrane region" description="Helical" evidence="7">
    <location>
        <begin position="298"/>
        <end position="324"/>
    </location>
</feature>
<keyword evidence="3" id="KW-1003">Cell membrane</keyword>
<evidence type="ECO:0000256" key="5">
    <source>
        <dbReference type="ARBA" id="ARBA00022989"/>
    </source>
</evidence>
<dbReference type="GO" id="GO:0005886">
    <property type="term" value="C:plasma membrane"/>
    <property type="evidence" value="ECO:0007669"/>
    <property type="project" value="UniProtKB-SubCell"/>
</dbReference>
<organism evidence="9 10">
    <name type="scientific">Lentzea aerocolonigenes</name>
    <name type="common">Lechevalieria aerocolonigenes</name>
    <name type="synonym">Saccharothrix aerocolonigenes</name>
    <dbReference type="NCBI Taxonomy" id="68170"/>
    <lineage>
        <taxon>Bacteria</taxon>
        <taxon>Bacillati</taxon>
        <taxon>Actinomycetota</taxon>
        <taxon>Actinomycetes</taxon>
        <taxon>Pseudonocardiales</taxon>
        <taxon>Pseudonocardiaceae</taxon>
        <taxon>Lentzea</taxon>
    </lineage>
</organism>
<sequence>MRTLRFAAARLGGTVLVLLVVAFCTYIVFYLVPSDPALMACGKPCTPENLALAREFMGFDEPWWQQFLTFLGGIFTGRTFGTGPTAIHCTAPCFGYSFQQNADVLELIGGRLPVTVSLAVGAAVLWVVLGVAVGVYAALHKGSWFDRAAVAGSVIGVSAPVYLVGLLGILVLGFQLDVVPVGNYTELSEDPVRWAWGLVLPWFVLAFAHGAFYVKLTRTQMLETMSEDFIRTARAKGVPERTVVGKHALRNVLLPVVTLTGIELGSLLGGAVITERVFSLPGLGGLLIDAVHSRDLPTLLGCTLFAGFLVVVANAVVDLSYGLLDPRARLT</sequence>
<reference evidence="9 10" key="1">
    <citation type="submission" date="2015-02" db="EMBL/GenBank/DDBJ databases">
        <authorList>
            <person name="Ju K.-S."/>
            <person name="Doroghazi J.R."/>
            <person name="Metcalf W."/>
        </authorList>
    </citation>
    <scope>NUCLEOTIDE SEQUENCE [LARGE SCALE GENOMIC DNA]</scope>
    <source>
        <strain evidence="9 10">NRRL B-16140</strain>
    </source>
</reference>
<comment type="caution">
    <text evidence="9">The sequence shown here is derived from an EMBL/GenBank/DDBJ whole genome shotgun (WGS) entry which is preliminary data.</text>
</comment>
<evidence type="ECO:0000313" key="10">
    <source>
        <dbReference type="Proteomes" id="UP000033393"/>
    </source>
</evidence>
<keyword evidence="2 7" id="KW-0813">Transport</keyword>
<dbReference type="PANTHER" id="PTHR43163">
    <property type="entry name" value="DIPEPTIDE TRANSPORT SYSTEM PERMEASE PROTEIN DPPB-RELATED"/>
    <property type="match status" value="1"/>
</dbReference>
<proteinExistence type="inferred from homology"/>
<keyword evidence="6 7" id="KW-0472">Membrane</keyword>
<dbReference type="GO" id="GO:0055085">
    <property type="term" value="P:transmembrane transport"/>
    <property type="evidence" value="ECO:0007669"/>
    <property type="project" value="InterPro"/>
</dbReference>
<evidence type="ECO:0000256" key="2">
    <source>
        <dbReference type="ARBA" id="ARBA00022448"/>
    </source>
</evidence>
<name>A0A0F0GMI4_LENAE</name>
<evidence type="ECO:0000256" key="3">
    <source>
        <dbReference type="ARBA" id="ARBA00022475"/>
    </source>
</evidence>
<dbReference type="SUPFAM" id="SSF161098">
    <property type="entry name" value="MetI-like"/>
    <property type="match status" value="1"/>
</dbReference>
<dbReference type="Proteomes" id="UP000033393">
    <property type="component" value="Unassembled WGS sequence"/>
</dbReference>
<feature type="transmembrane region" description="Helical" evidence="7">
    <location>
        <begin position="116"/>
        <end position="139"/>
    </location>
</feature>
<dbReference type="AlphaFoldDB" id="A0A0F0GMI4"/>
<evidence type="ECO:0000256" key="4">
    <source>
        <dbReference type="ARBA" id="ARBA00022692"/>
    </source>
</evidence>
<dbReference type="Gene3D" id="1.10.3720.10">
    <property type="entry name" value="MetI-like"/>
    <property type="match status" value="1"/>
</dbReference>
<gene>
    <name evidence="9" type="ORF">UK23_28965</name>
</gene>
<dbReference type="EMBL" id="JYJG01000244">
    <property type="protein sequence ID" value="KJK44530.1"/>
    <property type="molecule type" value="Genomic_DNA"/>
</dbReference>
<dbReference type="OrthoDB" id="147639at2"/>
<dbReference type="PATRIC" id="fig|68170.10.peg.7365"/>
<protein>
    <submittedName>
        <fullName evidence="9">Peptide ABC transporter permease</fullName>
    </submittedName>
</protein>
<keyword evidence="4 7" id="KW-0812">Transmembrane</keyword>
<dbReference type="PANTHER" id="PTHR43163:SF9">
    <property type="entry name" value="ABC TRANSPORTER PERMEASE PROTEIN"/>
    <property type="match status" value="1"/>
</dbReference>
<feature type="transmembrane region" description="Helical" evidence="7">
    <location>
        <begin position="7"/>
        <end position="29"/>
    </location>
</feature>
<comment type="subcellular location">
    <subcellularLocation>
        <location evidence="1 7">Cell membrane</location>
        <topology evidence="1 7">Multi-pass membrane protein</topology>
    </subcellularLocation>
</comment>
<dbReference type="InterPro" id="IPR035906">
    <property type="entry name" value="MetI-like_sf"/>
</dbReference>
<dbReference type="InterPro" id="IPR045621">
    <property type="entry name" value="BPD_transp_1_N"/>
</dbReference>
<keyword evidence="10" id="KW-1185">Reference proteome</keyword>